<sequence>MYDDQRELTVLDVYEVTTFIEKANFYPEWDHKRTIKNHQELIKWQNISTVDSNRLKLEAIVQLKGFLTTINLFSIPNDDKPQWLQDNLQPQFYKWLDASGIECTNCPLELAELLVSINQVLRGEKKEKIDLLVKFSEESRSIVSSMSKQQLSDSFNKTISSYYTIMEDEKRKVDSLKGQHSTQQSITEKFSFIKGNEETGKAKMDKIEREYVNYLEQQVKTIC</sequence>
<reference evidence="1 2" key="1">
    <citation type="submission" date="2015-10" db="EMBL/GenBank/DDBJ databases">
        <title>Genome analyses suggest a sexual origin of heterokaryosis in a supposedly ancient asexual fungus.</title>
        <authorList>
            <person name="Ropars J."/>
            <person name="Sedzielewska K."/>
            <person name="Noel J."/>
            <person name="Charron P."/>
            <person name="Farinelli L."/>
            <person name="Marton T."/>
            <person name="Kruger M."/>
            <person name="Pelin A."/>
            <person name="Brachmann A."/>
            <person name="Corradi N."/>
        </authorList>
    </citation>
    <scope>NUCLEOTIDE SEQUENCE [LARGE SCALE GENOMIC DNA]</scope>
    <source>
        <strain evidence="1 2">A4</strain>
    </source>
</reference>
<keyword evidence="2" id="KW-1185">Reference proteome</keyword>
<evidence type="ECO:0000313" key="1">
    <source>
        <dbReference type="EMBL" id="PKY57978.1"/>
    </source>
</evidence>
<dbReference type="VEuPathDB" id="FungiDB:FUN_004133"/>
<gene>
    <name evidence="1" type="ORF">RhiirA4_479470</name>
</gene>
<comment type="caution">
    <text evidence="1">The sequence shown here is derived from an EMBL/GenBank/DDBJ whole genome shotgun (WGS) entry which is preliminary data.</text>
</comment>
<dbReference type="EMBL" id="LLXI01002788">
    <property type="protein sequence ID" value="PKY57978.1"/>
    <property type="molecule type" value="Genomic_DNA"/>
</dbReference>
<organism evidence="1 2">
    <name type="scientific">Rhizophagus irregularis</name>
    <dbReference type="NCBI Taxonomy" id="588596"/>
    <lineage>
        <taxon>Eukaryota</taxon>
        <taxon>Fungi</taxon>
        <taxon>Fungi incertae sedis</taxon>
        <taxon>Mucoromycota</taxon>
        <taxon>Glomeromycotina</taxon>
        <taxon>Glomeromycetes</taxon>
        <taxon>Glomerales</taxon>
        <taxon>Glomeraceae</taxon>
        <taxon>Rhizophagus</taxon>
    </lineage>
</organism>
<protein>
    <submittedName>
        <fullName evidence="1">Uncharacterized protein</fullName>
    </submittedName>
</protein>
<accession>A0A2I1HGI2</accession>
<evidence type="ECO:0000313" key="2">
    <source>
        <dbReference type="Proteomes" id="UP000234323"/>
    </source>
</evidence>
<proteinExistence type="predicted"/>
<dbReference type="Proteomes" id="UP000234323">
    <property type="component" value="Unassembled WGS sequence"/>
</dbReference>
<dbReference type="AlphaFoldDB" id="A0A2I1HGI2"/>
<name>A0A2I1HGI2_9GLOM</name>
<dbReference type="VEuPathDB" id="FungiDB:RhiirA1_483886"/>